<gene>
    <name evidence="2" type="ORF">NQ318_003277</name>
</gene>
<accession>A0AAV8YNK8</accession>
<keyword evidence="3" id="KW-1185">Reference proteome</keyword>
<evidence type="ECO:0000256" key="1">
    <source>
        <dbReference type="SAM" id="MobiDB-lite"/>
    </source>
</evidence>
<feature type="region of interest" description="Disordered" evidence="1">
    <location>
        <begin position="211"/>
        <end position="271"/>
    </location>
</feature>
<feature type="compositionally biased region" description="Basic residues" evidence="1">
    <location>
        <begin position="173"/>
        <end position="190"/>
    </location>
</feature>
<dbReference type="Proteomes" id="UP001162162">
    <property type="component" value="Unassembled WGS sequence"/>
</dbReference>
<name>A0AAV8YNK8_9CUCU</name>
<evidence type="ECO:0000313" key="3">
    <source>
        <dbReference type="Proteomes" id="UP001162162"/>
    </source>
</evidence>
<dbReference type="EMBL" id="JAPWTK010000068">
    <property type="protein sequence ID" value="KAJ8952482.1"/>
    <property type="molecule type" value="Genomic_DNA"/>
</dbReference>
<protein>
    <submittedName>
        <fullName evidence="2">Uncharacterized protein</fullName>
    </submittedName>
</protein>
<proteinExistence type="predicted"/>
<reference evidence="2" key="1">
    <citation type="journal article" date="2023" name="Insect Mol. Biol.">
        <title>Genome sequencing provides insights into the evolution of gene families encoding plant cell wall-degrading enzymes in longhorned beetles.</title>
        <authorList>
            <person name="Shin N.R."/>
            <person name="Okamura Y."/>
            <person name="Kirsch R."/>
            <person name="Pauchet Y."/>
        </authorList>
    </citation>
    <scope>NUCLEOTIDE SEQUENCE</scope>
    <source>
        <strain evidence="2">AMC_N1</strain>
    </source>
</reference>
<feature type="compositionally biased region" description="Basic and acidic residues" evidence="1">
    <location>
        <begin position="159"/>
        <end position="172"/>
    </location>
</feature>
<feature type="region of interest" description="Disordered" evidence="1">
    <location>
        <begin position="159"/>
        <end position="193"/>
    </location>
</feature>
<comment type="caution">
    <text evidence="2">The sequence shown here is derived from an EMBL/GenBank/DDBJ whole genome shotgun (WGS) entry which is preliminary data.</text>
</comment>
<sequence>MALKTDTNANENLVFNDDFSRFIEHGQILLLNEPVVVYARENMENDCAIVLDSLSEGNSRLQEIVFDGDYYQFGNFPSNSFPSDIRNVNERQRVDEGLTVLEILCNDTHAADQPEFVDVNRLPALSKFDRLQPNVDAANDGVLPISDDDDVVFVKEYKNSEEPTKKVEETKPRAKSAKGIRRNPVRKVRTRSRDLSKEHIFEEDFAFLDTSEEDAVDAGPERKEKENQSEITATLNGLKAPSEKTASQKDTSEEGPPKRTPVRRAAAAKGKIKQWPVNAHERPKYNAETKKIEAFDYNVRENGNKKPAAKKPRLETVVVRRKSNKKYVFTRQRKPAVVPVQKFYASELKPLVDSTTEMLRNFFVSKKRPTTFPIVRDGEQHVRSGGDSGEVELKNLRKTRDLPRPPTTIPKSYTLADPFFLLTLAMISPSELTPQYMKKRQHMKINKYKQKIAMMAS</sequence>
<dbReference type="AlphaFoldDB" id="A0AAV8YNK8"/>
<feature type="compositionally biased region" description="Basic and acidic residues" evidence="1">
    <location>
        <begin position="219"/>
        <end position="228"/>
    </location>
</feature>
<feature type="compositionally biased region" description="Basic and acidic residues" evidence="1">
    <location>
        <begin position="246"/>
        <end position="257"/>
    </location>
</feature>
<organism evidence="2 3">
    <name type="scientific">Aromia moschata</name>
    <dbReference type="NCBI Taxonomy" id="1265417"/>
    <lineage>
        <taxon>Eukaryota</taxon>
        <taxon>Metazoa</taxon>
        <taxon>Ecdysozoa</taxon>
        <taxon>Arthropoda</taxon>
        <taxon>Hexapoda</taxon>
        <taxon>Insecta</taxon>
        <taxon>Pterygota</taxon>
        <taxon>Neoptera</taxon>
        <taxon>Endopterygota</taxon>
        <taxon>Coleoptera</taxon>
        <taxon>Polyphaga</taxon>
        <taxon>Cucujiformia</taxon>
        <taxon>Chrysomeloidea</taxon>
        <taxon>Cerambycidae</taxon>
        <taxon>Cerambycinae</taxon>
        <taxon>Callichromatini</taxon>
        <taxon>Aromia</taxon>
    </lineage>
</organism>
<evidence type="ECO:0000313" key="2">
    <source>
        <dbReference type="EMBL" id="KAJ8952482.1"/>
    </source>
</evidence>